<dbReference type="AlphaFoldDB" id="A0A316UDW1"/>
<name>A0A316UDW1_9BASI</name>
<proteinExistence type="predicted"/>
<feature type="compositionally biased region" description="Polar residues" evidence="1">
    <location>
        <begin position="35"/>
        <end position="51"/>
    </location>
</feature>
<evidence type="ECO:0000256" key="1">
    <source>
        <dbReference type="SAM" id="MobiDB-lite"/>
    </source>
</evidence>
<feature type="compositionally biased region" description="Low complexity" evidence="1">
    <location>
        <begin position="287"/>
        <end position="312"/>
    </location>
</feature>
<feature type="region of interest" description="Disordered" evidence="1">
    <location>
        <begin position="1"/>
        <end position="78"/>
    </location>
</feature>
<feature type="compositionally biased region" description="Low complexity" evidence="1">
    <location>
        <begin position="1"/>
        <end position="24"/>
    </location>
</feature>
<dbReference type="EMBL" id="KZ819323">
    <property type="protein sequence ID" value="PWN22531.1"/>
    <property type="molecule type" value="Genomic_DNA"/>
</dbReference>
<dbReference type="PANTHER" id="PTHR37332:SF1">
    <property type="entry name" value="ELMO DOMAIN-CONTAINING PROTEIN"/>
    <property type="match status" value="1"/>
</dbReference>
<dbReference type="Proteomes" id="UP000245942">
    <property type="component" value="Unassembled WGS sequence"/>
</dbReference>
<organism evidence="2 3">
    <name type="scientific">Pseudomicrostroma glucosiphilum</name>
    <dbReference type="NCBI Taxonomy" id="1684307"/>
    <lineage>
        <taxon>Eukaryota</taxon>
        <taxon>Fungi</taxon>
        <taxon>Dikarya</taxon>
        <taxon>Basidiomycota</taxon>
        <taxon>Ustilaginomycotina</taxon>
        <taxon>Exobasidiomycetes</taxon>
        <taxon>Microstromatales</taxon>
        <taxon>Microstromatales incertae sedis</taxon>
        <taxon>Pseudomicrostroma</taxon>
    </lineage>
</organism>
<keyword evidence="3" id="KW-1185">Reference proteome</keyword>
<dbReference type="OrthoDB" id="14339at2759"/>
<feature type="compositionally biased region" description="Low complexity" evidence="1">
    <location>
        <begin position="413"/>
        <end position="431"/>
    </location>
</feature>
<sequence length="496" mass="50818">MASSSSPPAAHPYSSSSSFHAYPHQGGGDLRQGPTPHTASSIASFGTSSAGNHGGSTSAGSVSMSSVPSSGPSTGREGPRELFARRIATFVHLKAVVTGKQLHAGLVQLTRRDMQMIWETEKMKKRTFRHFVLGLALSPVMEMQALPDFARGTLAALNDIEALPESAGGSSGGLTGGAMATLGLGSSTMTGAGEKKGVRNIFSNKLKTSKKGTFSDSYTAGDAFSTSLVPGASNNSTAVGGLTDTLIGGALPFAPDFVHTLITLLDILIEVYAKLLLFVAPTAQQASRSGDLSSNSSVSGHRSHPSVSSMSGFPGASSNRSTLVVPMSATLSTQSQSSSITGAFQGGNSSDAGGGDANVSSRSNHINLSPPMLDIINKIDAKVKKLIVPVIKDLDSLSRHIIKEELTALENGTSRATASPSSSSSRLALPRKQGSAGTGEGSPGPVGLWTGLPQPPPGQQAGGTDEETSPYTPTAPASIPQYPGVGLQLSSRERYG</sequence>
<protein>
    <submittedName>
        <fullName evidence="2">Uncharacterized protein</fullName>
    </submittedName>
</protein>
<reference evidence="2 3" key="1">
    <citation type="journal article" date="2018" name="Mol. Biol. Evol.">
        <title>Broad Genomic Sampling Reveals a Smut Pathogenic Ancestry of the Fungal Clade Ustilaginomycotina.</title>
        <authorList>
            <person name="Kijpornyongpan T."/>
            <person name="Mondo S.J."/>
            <person name="Barry K."/>
            <person name="Sandor L."/>
            <person name="Lee J."/>
            <person name="Lipzen A."/>
            <person name="Pangilinan J."/>
            <person name="LaButti K."/>
            <person name="Hainaut M."/>
            <person name="Henrissat B."/>
            <person name="Grigoriev I.V."/>
            <person name="Spatafora J.W."/>
            <person name="Aime M.C."/>
        </authorList>
    </citation>
    <scope>NUCLEOTIDE SEQUENCE [LARGE SCALE GENOMIC DNA]</scope>
    <source>
        <strain evidence="2 3">MCA 4718</strain>
    </source>
</reference>
<dbReference type="PANTHER" id="PTHR37332">
    <property type="entry name" value="EXPRESSED PROTEIN"/>
    <property type="match status" value="1"/>
</dbReference>
<dbReference type="RefSeq" id="XP_025349691.1">
    <property type="nucleotide sequence ID" value="XM_025494159.1"/>
</dbReference>
<gene>
    <name evidence="2" type="ORF">BCV69DRAFT_297816</name>
</gene>
<feature type="region of interest" description="Disordered" evidence="1">
    <location>
        <begin position="411"/>
        <end position="496"/>
    </location>
</feature>
<feature type="region of interest" description="Disordered" evidence="1">
    <location>
        <begin position="287"/>
        <end position="315"/>
    </location>
</feature>
<accession>A0A316UDW1</accession>
<feature type="compositionally biased region" description="Low complexity" evidence="1">
    <location>
        <begin position="55"/>
        <end position="75"/>
    </location>
</feature>
<evidence type="ECO:0000313" key="3">
    <source>
        <dbReference type="Proteomes" id="UP000245942"/>
    </source>
</evidence>
<dbReference type="STRING" id="1684307.A0A316UDW1"/>
<evidence type="ECO:0000313" key="2">
    <source>
        <dbReference type="EMBL" id="PWN22531.1"/>
    </source>
</evidence>
<feature type="region of interest" description="Disordered" evidence="1">
    <location>
        <begin position="336"/>
        <end position="367"/>
    </location>
</feature>
<dbReference type="GeneID" id="37015893"/>